<protein>
    <submittedName>
        <fullName evidence="3">DUF294 nucleotidyltransferase-like domain-containing protein</fullName>
    </submittedName>
</protein>
<sequence length="351" mass="40743">MLNFVNADLQQRMARARSAEDLLELRGFMYQEMERHSYLSIDMLNEQLNALHDWVIGRAIALAEKELARKGRGAPPVPYAYVLFGSGGRKEQTWSSDQDSGIIYEHQDLDWDTTQAYFLALGEEIVDTLSRAGYPPCEGKVLSSHSLWCKSVQQWRTTISYWCKDSSWEAVRYLLIMADGRSVYGEERLWSQLKECYLSAVQSYAKVPIRMLENTMRHKVLTGIFGQLLTDRYGEDAGNLDIKYGAYIPMVNAVRLLSIRAGIVETSTLERLLRLIERYEFTESEGRSYLDAFRFFIQMRLMTKAHFADGYYISSGKLPRSVLAKEQERELRSFLKQGRRLQRFVNRLKDR</sequence>
<dbReference type="EMBL" id="JBHTJZ010000005">
    <property type="protein sequence ID" value="MFD0958584.1"/>
    <property type="molecule type" value="Genomic_DNA"/>
</dbReference>
<dbReference type="SUPFAM" id="SSF81301">
    <property type="entry name" value="Nucleotidyltransferase"/>
    <property type="match status" value="1"/>
</dbReference>
<evidence type="ECO:0000259" key="2">
    <source>
        <dbReference type="Pfam" id="PF10335"/>
    </source>
</evidence>
<evidence type="ECO:0000313" key="3">
    <source>
        <dbReference type="EMBL" id="MFD0958584.1"/>
    </source>
</evidence>
<reference evidence="4" key="1">
    <citation type="journal article" date="2019" name="Int. J. Syst. Evol. Microbiol.">
        <title>The Global Catalogue of Microorganisms (GCM) 10K type strain sequencing project: providing services to taxonomists for standard genome sequencing and annotation.</title>
        <authorList>
            <consortium name="The Broad Institute Genomics Platform"/>
            <consortium name="The Broad Institute Genome Sequencing Center for Infectious Disease"/>
            <person name="Wu L."/>
            <person name="Ma J."/>
        </authorList>
    </citation>
    <scope>NUCLEOTIDE SEQUENCE [LARGE SCALE GENOMIC DNA]</scope>
    <source>
        <strain evidence="4">CCUG 59129</strain>
    </source>
</reference>
<gene>
    <name evidence="3" type="ORF">ACFQ2I_04205</name>
</gene>
<evidence type="ECO:0000313" key="4">
    <source>
        <dbReference type="Proteomes" id="UP001596989"/>
    </source>
</evidence>
<dbReference type="InterPro" id="IPR018821">
    <property type="entry name" value="DUF294_put_nucleoTrafse_sb-bd"/>
</dbReference>
<dbReference type="Pfam" id="PF03445">
    <property type="entry name" value="DUF294"/>
    <property type="match status" value="1"/>
</dbReference>
<dbReference type="Proteomes" id="UP001596989">
    <property type="component" value="Unassembled WGS sequence"/>
</dbReference>
<dbReference type="InterPro" id="IPR043519">
    <property type="entry name" value="NT_sf"/>
</dbReference>
<name>A0ABW3HM38_9BACL</name>
<evidence type="ECO:0000259" key="1">
    <source>
        <dbReference type="Pfam" id="PF03445"/>
    </source>
</evidence>
<dbReference type="RefSeq" id="WP_377562377.1">
    <property type="nucleotide sequence ID" value="NZ_JBHTJZ010000005.1"/>
</dbReference>
<feature type="domain" description="Protein-PII uridylyltransferase N-terminal" evidence="1">
    <location>
        <begin position="39"/>
        <end position="166"/>
    </location>
</feature>
<keyword evidence="4" id="KW-1185">Reference proteome</keyword>
<organism evidence="3 4">
    <name type="scientific">Paenibacillus chungangensis</name>
    <dbReference type="NCBI Taxonomy" id="696535"/>
    <lineage>
        <taxon>Bacteria</taxon>
        <taxon>Bacillati</taxon>
        <taxon>Bacillota</taxon>
        <taxon>Bacilli</taxon>
        <taxon>Bacillales</taxon>
        <taxon>Paenibacillaceae</taxon>
        <taxon>Paenibacillus</taxon>
    </lineage>
</organism>
<feature type="domain" description="DUF294" evidence="2">
    <location>
        <begin position="210"/>
        <end position="347"/>
    </location>
</feature>
<dbReference type="CDD" id="cd05401">
    <property type="entry name" value="NT_GlnE_GlnD_like"/>
    <property type="match status" value="1"/>
</dbReference>
<accession>A0ABW3HM38</accession>
<dbReference type="InterPro" id="IPR005105">
    <property type="entry name" value="GlnD_Uridyltrans_N"/>
</dbReference>
<dbReference type="Pfam" id="PF10335">
    <property type="entry name" value="DUF294_C"/>
    <property type="match status" value="1"/>
</dbReference>
<dbReference type="Gene3D" id="3.30.460.10">
    <property type="entry name" value="Beta Polymerase, domain 2"/>
    <property type="match status" value="1"/>
</dbReference>
<proteinExistence type="predicted"/>
<comment type="caution">
    <text evidence="3">The sequence shown here is derived from an EMBL/GenBank/DDBJ whole genome shotgun (WGS) entry which is preliminary data.</text>
</comment>